<dbReference type="EMBL" id="MU001493">
    <property type="protein sequence ID" value="KAF2451063.1"/>
    <property type="molecule type" value="Genomic_DNA"/>
</dbReference>
<reference evidence="2" key="1">
    <citation type="journal article" date="2020" name="Stud. Mycol.">
        <title>101 Dothideomycetes genomes: a test case for predicting lifestyles and emergence of pathogens.</title>
        <authorList>
            <person name="Haridas S."/>
            <person name="Albert R."/>
            <person name="Binder M."/>
            <person name="Bloem J."/>
            <person name="Labutti K."/>
            <person name="Salamov A."/>
            <person name="Andreopoulos B."/>
            <person name="Baker S."/>
            <person name="Barry K."/>
            <person name="Bills G."/>
            <person name="Bluhm B."/>
            <person name="Cannon C."/>
            <person name="Castanera R."/>
            <person name="Culley D."/>
            <person name="Daum C."/>
            <person name="Ezra D."/>
            <person name="Gonzalez J."/>
            <person name="Henrissat B."/>
            <person name="Kuo A."/>
            <person name="Liang C."/>
            <person name="Lipzen A."/>
            <person name="Lutzoni F."/>
            <person name="Magnuson J."/>
            <person name="Mondo S."/>
            <person name="Nolan M."/>
            <person name="Ohm R."/>
            <person name="Pangilinan J."/>
            <person name="Park H.-J."/>
            <person name="Ramirez L."/>
            <person name="Alfaro M."/>
            <person name="Sun H."/>
            <person name="Tritt A."/>
            <person name="Yoshinaga Y."/>
            <person name="Zwiers L.-H."/>
            <person name="Turgeon B."/>
            <person name="Goodwin S."/>
            <person name="Spatafora J."/>
            <person name="Crous P."/>
            <person name="Grigoriev I."/>
        </authorList>
    </citation>
    <scope>NUCLEOTIDE SEQUENCE</scope>
    <source>
        <strain evidence="2">CBS 690.94</strain>
    </source>
</reference>
<sequence length="277" mass="31036">MDTADPEHDDLFEDATAALDALSEADDASPPPYTATLDGLKRAREIKEQISKRLNILGPKPMRARSRTVEEDPDNQAIKVMRQEHNMSWEAIVAQLNMERLERGEPQTWTPAAVYSRFVRNAPRIAAAQGEVGFSPRDYMHLRNPASHPAAQLPGAINKPSGYQFGAGGGRKRVRDDEHAAKDLADNLRHPVSDTLSEQTEILKKADMTELMMEAVATAEQEFWGTVANALEKKTGKFFDVKVLESRFHEIKWYVVIIGNSDGDTNRVQIAAVSRWW</sequence>
<dbReference type="OrthoDB" id="3438274at2759"/>
<dbReference type="AlphaFoldDB" id="A0A9P4PXE3"/>
<comment type="caution">
    <text evidence="2">The sequence shown here is derived from an EMBL/GenBank/DDBJ whole genome shotgun (WGS) entry which is preliminary data.</text>
</comment>
<proteinExistence type="predicted"/>
<gene>
    <name evidence="2" type="ORF">P171DRAFT_348994</name>
</gene>
<evidence type="ECO:0000313" key="2">
    <source>
        <dbReference type="EMBL" id="KAF2451063.1"/>
    </source>
</evidence>
<name>A0A9P4PXE3_9PLEO</name>
<organism evidence="2 3">
    <name type="scientific">Karstenula rhodostoma CBS 690.94</name>
    <dbReference type="NCBI Taxonomy" id="1392251"/>
    <lineage>
        <taxon>Eukaryota</taxon>
        <taxon>Fungi</taxon>
        <taxon>Dikarya</taxon>
        <taxon>Ascomycota</taxon>
        <taxon>Pezizomycotina</taxon>
        <taxon>Dothideomycetes</taxon>
        <taxon>Pleosporomycetidae</taxon>
        <taxon>Pleosporales</taxon>
        <taxon>Massarineae</taxon>
        <taxon>Didymosphaeriaceae</taxon>
        <taxon>Karstenula</taxon>
    </lineage>
</organism>
<keyword evidence="3" id="KW-1185">Reference proteome</keyword>
<evidence type="ECO:0000313" key="3">
    <source>
        <dbReference type="Proteomes" id="UP000799764"/>
    </source>
</evidence>
<evidence type="ECO:0000256" key="1">
    <source>
        <dbReference type="SAM" id="MobiDB-lite"/>
    </source>
</evidence>
<dbReference type="Proteomes" id="UP000799764">
    <property type="component" value="Unassembled WGS sequence"/>
</dbReference>
<accession>A0A9P4PXE3</accession>
<protein>
    <submittedName>
        <fullName evidence="2">Uncharacterized protein</fullName>
    </submittedName>
</protein>
<feature type="region of interest" description="Disordered" evidence="1">
    <location>
        <begin position="1"/>
        <end position="36"/>
    </location>
</feature>